<dbReference type="InterPro" id="IPR010852">
    <property type="entry name" value="ABATE"/>
</dbReference>
<name>A0ABY3YVG0_STRRM</name>
<dbReference type="InterPro" id="IPR021005">
    <property type="entry name" value="Znf_CGNR"/>
</dbReference>
<dbReference type="PANTHER" id="PTHR35525:SF3">
    <property type="entry name" value="BLL6575 PROTEIN"/>
    <property type="match status" value="1"/>
</dbReference>
<sequence length="205" mass="21896">MASMSSDDVWLRCGGRLCLDFVNTLRNRARVPRETLVVPEDLRRWLEWAGIAVTARPAARDADALALARKLRDALDRAVLAAADGALPTPADLAVLNSTAAAHPLPTPQLTVVNDKLAHTTTPAPAPADPAAGLALVAQDAVALLPSPEVRRVRVCGADDCAVRFVDRSPAHNRRWCSMERCGNRAKARRHVARTGRAPRADGGG</sequence>
<evidence type="ECO:0000313" key="3">
    <source>
        <dbReference type="Proteomes" id="UP000829494"/>
    </source>
</evidence>
<dbReference type="Gene3D" id="1.10.3300.10">
    <property type="entry name" value="Jann2411-like domain"/>
    <property type="match status" value="1"/>
</dbReference>
<gene>
    <name evidence="2" type="ORF">SRIMR7_05005</name>
</gene>
<evidence type="ECO:0000259" key="1">
    <source>
        <dbReference type="Pfam" id="PF11706"/>
    </source>
</evidence>
<dbReference type="EMBL" id="CP094298">
    <property type="protein sequence ID" value="UNZ01493.1"/>
    <property type="molecule type" value="Genomic_DNA"/>
</dbReference>
<feature type="domain" description="Zinc finger CGNR" evidence="1">
    <location>
        <begin position="152"/>
        <end position="194"/>
    </location>
</feature>
<evidence type="ECO:0000313" key="2">
    <source>
        <dbReference type="EMBL" id="UNZ01493.1"/>
    </source>
</evidence>
<dbReference type="InterPro" id="IPR023286">
    <property type="entry name" value="ABATE_dom_sf"/>
</dbReference>
<dbReference type="Pfam" id="PF11706">
    <property type="entry name" value="zf-CGNR"/>
    <property type="match status" value="1"/>
</dbReference>
<organism evidence="2 3">
    <name type="scientific">Streptomyces rimosus subsp. rimosus</name>
    <dbReference type="NCBI Taxonomy" id="132474"/>
    <lineage>
        <taxon>Bacteria</taxon>
        <taxon>Bacillati</taxon>
        <taxon>Actinomycetota</taxon>
        <taxon>Actinomycetes</taxon>
        <taxon>Kitasatosporales</taxon>
        <taxon>Streptomycetaceae</taxon>
        <taxon>Streptomyces</taxon>
    </lineage>
</organism>
<accession>A0ABY3YVG0</accession>
<dbReference type="Pfam" id="PF07336">
    <property type="entry name" value="ABATE"/>
    <property type="match status" value="1"/>
</dbReference>
<dbReference type="SUPFAM" id="SSF160904">
    <property type="entry name" value="Jann2411-like"/>
    <property type="match status" value="1"/>
</dbReference>
<proteinExistence type="predicted"/>
<reference evidence="2 3" key="1">
    <citation type="submission" date="2022-03" db="EMBL/GenBank/DDBJ databases">
        <title>Complete genome of Streptomyces rimosus ssp. rimosus R7 (=ATCC 10970).</title>
        <authorList>
            <person name="Beganovic S."/>
            <person name="Ruckert C."/>
            <person name="Busche T."/>
            <person name="Kalinowski J."/>
            <person name="Wittmann C."/>
        </authorList>
    </citation>
    <scope>NUCLEOTIDE SEQUENCE [LARGE SCALE GENOMIC DNA]</scope>
    <source>
        <strain evidence="2 3">R7</strain>
    </source>
</reference>
<protein>
    <submittedName>
        <fullName evidence="2">CGNR zinc finger</fullName>
    </submittedName>
</protein>
<dbReference type="PANTHER" id="PTHR35525">
    <property type="entry name" value="BLL6575 PROTEIN"/>
    <property type="match status" value="1"/>
</dbReference>
<keyword evidence="3" id="KW-1185">Reference proteome</keyword>
<dbReference type="Proteomes" id="UP000829494">
    <property type="component" value="Chromosome"/>
</dbReference>